<name>A0A1X3HG47_9BRAD</name>
<dbReference type="EMBL" id="NAFI01000057">
    <property type="protein sequence ID" value="OSJ19936.1"/>
    <property type="molecule type" value="Genomic_DNA"/>
</dbReference>
<dbReference type="Proteomes" id="UP000193553">
    <property type="component" value="Unassembled WGS sequence"/>
</dbReference>
<feature type="non-terminal residue" evidence="1">
    <location>
        <position position="1"/>
    </location>
</feature>
<dbReference type="InterPro" id="IPR051200">
    <property type="entry name" value="Host-pathogen_enzymatic-act"/>
</dbReference>
<dbReference type="SUPFAM" id="SSF50974">
    <property type="entry name" value="Nitrous oxide reductase, N-terminal domain"/>
    <property type="match status" value="1"/>
</dbReference>
<gene>
    <name evidence="1" type="ORF">BSZ18_00235</name>
</gene>
<evidence type="ECO:0000313" key="1">
    <source>
        <dbReference type="EMBL" id="OSJ19936.1"/>
    </source>
</evidence>
<reference evidence="1 2" key="1">
    <citation type="submission" date="2017-03" db="EMBL/GenBank/DDBJ databases">
        <title>Whole genome sequences of fourteen strains of Bradyrhizobium canariense and one strain of Bradyrhizobium japonicum isolated from Lupinus (Papilionoideae: Genisteae) species in Algeria.</title>
        <authorList>
            <person name="Crovadore J."/>
            <person name="Chekireb D."/>
            <person name="Brachmann A."/>
            <person name="Chablais R."/>
            <person name="Cochard B."/>
            <person name="Lefort F."/>
        </authorList>
    </citation>
    <scope>NUCLEOTIDE SEQUENCE [LARGE SCALE GENOMIC DNA]</scope>
    <source>
        <strain evidence="1 2">UBMA195</strain>
    </source>
</reference>
<accession>A0A1X3HG47</accession>
<dbReference type="AlphaFoldDB" id="A0A1X3HG47"/>
<organism evidence="1 2">
    <name type="scientific">Bradyrhizobium canariense</name>
    <dbReference type="NCBI Taxonomy" id="255045"/>
    <lineage>
        <taxon>Bacteria</taxon>
        <taxon>Pseudomonadati</taxon>
        <taxon>Pseudomonadota</taxon>
        <taxon>Alphaproteobacteria</taxon>
        <taxon>Hyphomicrobiales</taxon>
        <taxon>Nitrobacteraceae</taxon>
        <taxon>Bradyrhizobium</taxon>
    </lineage>
</organism>
<proteinExistence type="predicted"/>
<evidence type="ECO:0000313" key="2">
    <source>
        <dbReference type="Proteomes" id="UP000193553"/>
    </source>
</evidence>
<protein>
    <submittedName>
        <fullName evidence="1">Uncharacterized protein</fullName>
    </submittedName>
</protein>
<sequence length="161" mass="17481">RQVLAEVPVGVEPEGVAVSPDAKTIINTSETTNMAHFIDAATYKIVHNVLVDQRPRYAEFTADGKKLYVSSEIGGTVSVIDVSAAEPKITRKITFEVPGVLPEWLQPVGVKATKDGSRIFVALGPANRVAVIDGETDEVLDYLLVGQRVWQMAFTPGEEFL</sequence>
<feature type="non-terminal residue" evidence="1">
    <location>
        <position position="161"/>
    </location>
</feature>
<dbReference type="InterPro" id="IPR015943">
    <property type="entry name" value="WD40/YVTN_repeat-like_dom_sf"/>
</dbReference>
<dbReference type="InterPro" id="IPR011045">
    <property type="entry name" value="N2O_reductase_N"/>
</dbReference>
<dbReference type="PANTHER" id="PTHR47197:SF3">
    <property type="entry name" value="DIHYDRO-HEME D1 DEHYDROGENASE"/>
    <property type="match status" value="1"/>
</dbReference>
<comment type="caution">
    <text evidence="1">The sequence shown here is derived from an EMBL/GenBank/DDBJ whole genome shotgun (WGS) entry which is preliminary data.</text>
</comment>
<dbReference type="Gene3D" id="2.130.10.10">
    <property type="entry name" value="YVTN repeat-like/Quinoprotein amine dehydrogenase"/>
    <property type="match status" value="1"/>
</dbReference>
<dbReference type="PANTHER" id="PTHR47197">
    <property type="entry name" value="PROTEIN NIRF"/>
    <property type="match status" value="1"/>
</dbReference>